<evidence type="ECO:0000313" key="2">
    <source>
        <dbReference type="Proteomes" id="UP000001935"/>
    </source>
</evidence>
<dbReference type="Gene3D" id="1.25.40.10">
    <property type="entry name" value="Tetratricopeptide repeat domain"/>
    <property type="match status" value="2"/>
</dbReference>
<evidence type="ECO:0000313" key="1">
    <source>
        <dbReference type="EMBL" id="ABC81296.1"/>
    </source>
</evidence>
<reference evidence="1" key="1">
    <citation type="submission" date="2006-01" db="EMBL/GenBank/DDBJ databases">
        <title>Complete sequence of Anaeromyxobacter dehalogenans 2CP-C.</title>
        <authorList>
            <consortium name="US DOE Joint Genome Institute"/>
            <person name="Copeland A."/>
            <person name="Lucas S."/>
            <person name="Lapidus A."/>
            <person name="Barry K."/>
            <person name="Detter J.C."/>
            <person name="Glavina T."/>
            <person name="Hammon N."/>
            <person name="Israni S."/>
            <person name="Pitluck S."/>
            <person name="Brettin T."/>
            <person name="Bruce D."/>
            <person name="Han C."/>
            <person name="Tapia R."/>
            <person name="Gilna P."/>
            <person name="Kiss H."/>
            <person name="Schmutz J."/>
            <person name="Larimer F."/>
            <person name="Land M."/>
            <person name="Kyrpides N."/>
            <person name="Anderson I."/>
            <person name="Sanford R.A."/>
            <person name="Ritalahti K.M."/>
            <person name="Thomas H.S."/>
            <person name="Kirby J.R."/>
            <person name="Zhulin I.B."/>
            <person name="Loeffler F.E."/>
            <person name="Richardson P."/>
        </authorList>
    </citation>
    <scope>NUCLEOTIDE SEQUENCE</scope>
    <source>
        <strain evidence="1">2CP-C</strain>
    </source>
</reference>
<dbReference type="HOGENOM" id="CLU_749332_0_0_7"/>
<accession>Q2II15</accession>
<proteinExistence type="predicted"/>
<sequence length="369" mass="39035">MTQLWLALAAGSLAAIVAILLAERLRRRRDEAQAYLKGVRSIVQGDPDAAIEALSDAARLGTPEAVDTYLALGALFRREGDLARAVRLHRNMLFGRGLDPARRAEVERELAEDYRRSGMLAEAAELYARLAERDGDRAAAEGLRDVKVEQGDLAGAVALQRRIGPQDGDPVLAHLLAAQAREALPGDPARAAALAREGLAAHARSADAWMALAEAEAAAGATAAALEAAGRSLDEDPRAALLAWPAVAAVPDAAAAEAFAAARAAARPDDAALHLLHGRALHRCGRTPEAVAALRLALERDRVGEVSLAMRELLHQAGAPGPDDLAARHDLLVAALLRRGKAPRCERCGSDAPSRAWRCRRCGAFDAYP</sequence>
<dbReference type="OrthoDB" id="220004at2"/>
<dbReference type="KEGG" id="ade:Adeh_1523"/>
<dbReference type="STRING" id="290397.Adeh_1523"/>
<gene>
    <name evidence="1" type="ordered locus">Adeh_1523</name>
</gene>
<dbReference type="Pfam" id="PF13432">
    <property type="entry name" value="TPR_16"/>
    <property type="match status" value="3"/>
</dbReference>
<dbReference type="SUPFAM" id="SSF48452">
    <property type="entry name" value="TPR-like"/>
    <property type="match status" value="2"/>
</dbReference>
<organism evidence="1 2">
    <name type="scientific">Anaeromyxobacter dehalogenans (strain 2CP-C)</name>
    <dbReference type="NCBI Taxonomy" id="290397"/>
    <lineage>
        <taxon>Bacteria</taxon>
        <taxon>Pseudomonadati</taxon>
        <taxon>Myxococcota</taxon>
        <taxon>Myxococcia</taxon>
        <taxon>Myxococcales</taxon>
        <taxon>Cystobacterineae</taxon>
        <taxon>Anaeromyxobacteraceae</taxon>
        <taxon>Anaeromyxobacter</taxon>
    </lineage>
</organism>
<name>Q2II15_ANADE</name>
<protein>
    <submittedName>
        <fullName evidence="1">Tetratricopeptide repeat protein</fullName>
    </submittedName>
</protein>
<dbReference type="EMBL" id="CP000251">
    <property type="protein sequence ID" value="ABC81296.1"/>
    <property type="molecule type" value="Genomic_DNA"/>
</dbReference>
<dbReference type="Proteomes" id="UP000001935">
    <property type="component" value="Chromosome"/>
</dbReference>
<dbReference type="AlphaFoldDB" id="Q2II15"/>
<dbReference type="RefSeq" id="WP_011420579.1">
    <property type="nucleotide sequence ID" value="NC_007760.1"/>
</dbReference>
<dbReference type="InterPro" id="IPR011990">
    <property type="entry name" value="TPR-like_helical_dom_sf"/>
</dbReference>
<dbReference type="eggNOG" id="COG2956">
    <property type="taxonomic scope" value="Bacteria"/>
</dbReference>